<name>A0A915JZ90_ROMCU</name>
<sequence>MFDRRFALSIEGFDNDGDGYRRGRGQFVEQQKWTLVKPEREKILMKFCTIFLWNIEISTVVFRNLHNRFFQMERGHFQFCPICGSRLLRLREHLTNSCLANRLDEIDDAIDWVQNKELQLIQNQIILKSQIVSWGGNTNLIIDDLIEKGFTIKNDTENE</sequence>
<dbReference type="WBParaSite" id="nRc.2.0.1.t31379-RA">
    <property type="protein sequence ID" value="nRc.2.0.1.t31379-RA"/>
    <property type="gene ID" value="nRc.2.0.1.g31379"/>
</dbReference>
<dbReference type="AlphaFoldDB" id="A0A915JZ90"/>
<reference evidence="2" key="1">
    <citation type="submission" date="2022-11" db="UniProtKB">
        <authorList>
            <consortium name="WormBaseParasite"/>
        </authorList>
    </citation>
    <scope>IDENTIFICATION</scope>
</reference>
<keyword evidence="1" id="KW-1185">Reference proteome</keyword>
<accession>A0A915JZ90</accession>
<dbReference type="Proteomes" id="UP000887565">
    <property type="component" value="Unplaced"/>
</dbReference>
<evidence type="ECO:0000313" key="1">
    <source>
        <dbReference type="Proteomes" id="UP000887565"/>
    </source>
</evidence>
<protein>
    <submittedName>
        <fullName evidence="2">Uncharacterized protein</fullName>
    </submittedName>
</protein>
<evidence type="ECO:0000313" key="2">
    <source>
        <dbReference type="WBParaSite" id="nRc.2.0.1.t31379-RA"/>
    </source>
</evidence>
<proteinExistence type="predicted"/>
<organism evidence="1 2">
    <name type="scientific">Romanomermis culicivorax</name>
    <name type="common">Nematode worm</name>
    <dbReference type="NCBI Taxonomy" id="13658"/>
    <lineage>
        <taxon>Eukaryota</taxon>
        <taxon>Metazoa</taxon>
        <taxon>Ecdysozoa</taxon>
        <taxon>Nematoda</taxon>
        <taxon>Enoplea</taxon>
        <taxon>Dorylaimia</taxon>
        <taxon>Mermithida</taxon>
        <taxon>Mermithoidea</taxon>
        <taxon>Mermithidae</taxon>
        <taxon>Romanomermis</taxon>
    </lineage>
</organism>